<keyword evidence="1" id="KW-0238">DNA-binding</keyword>
<dbReference type="Proteomes" id="UP000255541">
    <property type="component" value="Unassembled WGS sequence"/>
</dbReference>
<dbReference type="InterPro" id="IPR025668">
    <property type="entry name" value="Tnp_DDE_dom"/>
</dbReference>
<evidence type="ECO:0000256" key="1">
    <source>
        <dbReference type="ARBA" id="ARBA00023125"/>
    </source>
</evidence>
<protein>
    <recommendedName>
        <fullName evidence="2">Transposase DDE domain-containing protein</fullName>
    </recommendedName>
</protein>
<evidence type="ECO:0000313" key="3">
    <source>
        <dbReference type="EMBL" id="RDS93184.1"/>
    </source>
</evidence>
<dbReference type="GO" id="GO:0003677">
    <property type="term" value="F:DNA binding"/>
    <property type="evidence" value="ECO:0007669"/>
    <property type="project" value="UniProtKB-KW"/>
</dbReference>
<dbReference type="InterPro" id="IPR011010">
    <property type="entry name" value="DNA_brk_join_enz"/>
</dbReference>
<dbReference type="EMBL" id="QRBA01000001">
    <property type="protein sequence ID" value="RDS93184.1"/>
    <property type="molecule type" value="Genomic_DNA"/>
</dbReference>
<feature type="domain" description="Transposase DDE" evidence="2">
    <location>
        <begin position="111"/>
        <end position="183"/>
    </location>
</feature>
<reference evidence="3 4" key="1">
    <citation type="submission" date="2018-07" db="EMBL/GenBank/DDBJ databases">
        <title>Draft Genome Sequence of Pseudomonas fluorescens AHK-1 associated with canker disease of kiwifruit.</title>
        <authorList>
            <person name="Wu Z."/>
        </authorList>
    </citation>
    <scope>NUCLEOTIDE SEQUENCE [LARGE SCALE GENOMIC DNA]</scope>
    <source>
        <strain evidence="3 4">AHK-1</strain>
    </source>
</reference>
<organism evidence="3 4">
    <name type="scientific">Pseudomonas fluorescens</name>
    <dbReference type="NCBI Taxonomy" id="294"/>
    <lineage>
        <taxon>Bacteria</taxon>
        <taxon>Pseudomonadati</taxon>
        <taxon>Pseudomonadota</taxon>
        <taxon>Gammaproteobacteria</taxon>
        <taxon>Pseudomonadales</taxon>
        <taxon>Pseudomonadaceae</taxon>
        <taxon>Pseudomonas</taxon>
    </lineage>
</organism>
<evidence type="ECO:0000259" key="2">
    <source>
        <dbReference type="Pfam" id="PF13751"/>
    </source>
</evidence>
<dbReference type="Gene3D" id="1.10.150.130">
    <property type="match status" value="1"/>
</dbReference>
<evidence type="ECO:0000313" key="4">
    <source>
        <dbReference type="Proteomes" id="UP000255541"/>
    </source>
</evidence>
<accession>A0A7Z6QSL4</accession>
<dbReference type="InterPro" id="IPR010998">
    <property type="entry name" value="Integrase_recombinase_N"/>
</dbReference>
<dbReference type="AlphaFoldDB" id="A0A7Z6QSL4"/>
<name>A0A7Z6QSL4_PSEFL</name>
<sequence length="194" mass="22075">MATIVKTPAGTWKAVIRKTGWPTNAKTFRTKRDAEDWSRRTEDEMVRGVYIQRSGSERLTLEKALRRYLREVSPTKKPTTQRAEATKAQQLIQHLGKYSLAALSSEVIANYRDSVHEAARDTARRIAATPAYQRSRHERKKVEMLFAHLKRILKLDRLRLRGMSGATDEFTLAAAVQNLRRLAKFSSQGPPVTG</sequence>
<proteinExistence type="predicted"/>
<comment type="caution">
    <text evidence="3">The sequence shown here is derived from an EMBL/GenBank/DDBJ whole genome shotgun (WGS) entry which is preliminary data.</text>
</comment>
<gene>
    <name evidence="3" type="ORF">DL347_02680</name>
</gene>
<dbReference type="SUPFAM" id="SSF56349">
    <property type="entry name" value="DNA breaking-rejoining enzymes"/>
    <property type="match status" value="1"/>
</dbReference>
<dbReference type="Pfam" id="PF13751">
    <property type="entry name" value="DDE_Tnp_1_6"/>
    <property type="match status" value="1"/>
</dbReference>